<proteinExistence type="predicted"/>
<reference evidence="8" key="1">
    <citation type="submission" date="2013-09" db="EMBL/GenBank/DDBJ databases">
        <title>Corchorus olitorius genome sequencing.</title>
        <authorList>
            <person name="Alam M."/>
            <person name="Haque M.S."/>
            <person name="Islam M.S."/>
            <person name="Emdad E.M."/>
            <person name="Islam M.M."/>
            <person name="Ahmed B."/>
            <person name="Halim A."/>
            <person name="Hossen Q.M.M."/>
            <person name="Hossain M.Z."/>
            <person name="Ahmed R."/>
            <person name="Khan M.M."/>
            <person name="Islam R."/>
            <person name="Rashid M.M."/>
            <person name="Khan S.A."/>
            <person name="Rahman M.S."/>
            <person name="Alam M."/>
            <person name="Yahiya A.S."/>
            <person name="Khan M.S."/>
            <person name="Azam M.S."/>
            <person name="Haque T."/>
            <person name="Lashkar M.Z.H."/>
            <person name="Akhand A.I."/>
            <person name="Morshed G."/>
            <person name="Roy S."/>
            <person name="Uddin K.S."/>
            <person name="Rabeya T."/>
            <person name="Hossain A.S."/>
            <person name="Chowdhury A."/>
            <person name="Snigdha A.R."/>
            <person name="Mortoza M.S."/>
            <person name="Matin S.A."/>
            <person name="Hoque S.M.E."/>
            <person name="Islam M.K."/>
            <person name="Roy D.K."/>
            <person name="Haider R."/>
            <person name="Moosa M.M."/>
            <person name="Elias S.M."/>
            <person name="Hasan A.M."/>
            <person name="Jahan S."/>
            <person name="Shafiuddin M."/>
            <person name="Mahmood N."/>
            <person name="Shommy N.S."/>
        </authorList>
    </citation>
    <scope>NUCLEOTIDE SEQUENCE [LARGE SCALE GENOMIC DNA]</scope>
    <source>
        <strain evidence="8">cv. O-4</strain>
    </source>
</reference>
<evidence type="ECO:0000313" key="8">
    <source>
        <dbReference type="Proteomes" id="UP000187203"/>
    </source>
</evidence>
<dbReference type="GO" id="GO:0005634">
    <property type="term" value="C:nucleus"/>
    <property type="evidence" value="ECO:0007669"/>
    <property type="project" value="UniProtKB-SubCell"/>
</dbReference>
<dbReference type="SUPFAM" id="SSF54171">
    <property type="entry name" value="DNA-binding domain"/>
    <property type="match status" value="1"/>
</dbReference>
<gene>
    <name evidence="7" type="ORF">COLO4_22274</name>
</gene>
<evidence type="ECO:0000256" key="2">
    <source>
        <dbReference type="ARBA" id="ARBA00023015"/>
    </source>
</evidence>
<protein>
    <submittedName>
        <fullName evidence="7">Uncharacterized protein</fullName>
    </submittedName>
</protein>
<dbReference type="InterPro" id="IPR016177">
    <property type="entry name" value="DNA-bd_dom_sf"/>
</dbReference>
<organism evidence="7 8">
    <name type="scientific">Corchorus olitorius</name>
    <dbReference type="NCBI Taxonomy" id="93759"/>
    <lineage>
        <taxon>Eukaryota</taxon>
        <taxon>Viridiplantae</taxon>
        <taxon>Streptophyta</taxon>
        <taxon>Embryophyta</taxon>
        <taxon>Tracheophyta</taxon>
        <taxon>Spermatophyta</taxon>
        <taxon>Magnoliopsida</taxon>
        <taxon>eudicotyledons</taxon>
        <taxon>Gunneridae</taxon>
        <taxon>Pentapetalae</taxon>
        <taxon>rosids</taxon>
        <taxon>malvids</taxon>
        <taxon>Malvales</taxon>
        <taxon>Malvaceae</taxon>
        <taxon>Grewioideae</taxon>
        <taxon>Apeibeae</taxon>
        <taxon>Corchorus</taxon>
    </lineage>
</organism>
<keyword evidence="2" id="KW-0805">Transcription regulation</keyword>
<feature type="chain" id="PRO_5011983344" evidence="6">
    <location>
        <begin position="33"/>
        <end position="75"/>
    </location>
</feature>
<keyword evidence="4" id="KW-0804">Transcription</keyword>
<name>A0A1R3IN26_9ROSI</name>
<comment type="subcellular location">
    <subcellularLocation>
        <location evidence="1">Nucleus</location>
    </subcellularLocation>
</comment>
<dbReference type="EMBL" id="AWUE01017900">
    <property type="protein sequence ID" value="OMO83994.1"/>
    <property type="molecule type" value="Genomic_DNA"/>
</dbReference>
<comment type="caution">
    <text evidence="7">The sequence shown here is derived from an EMBL/GenBank/DDBJ whole genome shotgun (WGS) entry which is preliminary data.</text>
</comment>
<keyword evidence="6" id="KW-0732">Signal</keyword>
<keyword evidence="8" id="KW-1185">Reference proteome</keyword>
<evidence type="ECO:0000256" key="1">
    <source>
        <dbReference type="ARBA" id="ARBA00004123"/>
    </source>
</evidence>
<keyword evidence="5" id="KW-0539">Nucleus</keyword>
<dbReference type="GO" id="GO:0003677">
    <property type="term" value="F:DNA binding"/>
    <property type="evidence" value="ECO:0007669"/>
    <property type="project" value="UniProtKB-KW"/>
</dbReference>
<dbReference type="Proteomes" id="UP000187203">
    <property type="component" value="Unassembled WGS sequence"/>
</dbReference>
<accession>A0A1R3IN26</accession>
<dbReference type="OrthoDB" id="10566085at2759"/>
<evidence type="ECO:0000256" key="4">
    <source>
        <dbReference type="ARBA" id="ARBA00023163"/>
    </source>
</evidence>
<feature type="signal peptide" evidence="6">
    <location>
        <begin position="1"/>
        <end position="32"/>
    </location>
</feature>
<evidence type="ECO:0000313" key="7">
    <source>
        <dbReference type="EMBL" id="OMO83994.1"/>
    </source>
</evidence>
<sequence length="75" mass="8351">MAAVAPNNFIMKLVFVALVLLLMLSGNFSVYGQHHQQARIGRVLAGYEDLYLGMFSTEEEAAIAYEYFAEAMSKV</sequence>
<evidence type="ECO:0000256" key="5">
    <source>
        <dbReference type="ARBA" id="ARBA00023242"/>
    </source>
</evidence>
<keyword evidence="3" id="KW-0238">DNA-binding</keyword>
<dbReference type="AlphaFoldDB" id="A0A1R3IN26"/>
<evidence type="ECO:0000256" key="6">
    <source>
        <dbReference type="SAM" id="SignalP"/>
    </source>
</evidence>
<evidence type="ECO:0000256" key="3">
    <source>
        <dbReference type="ARBA" id="ARBA00023125"/>
    </source>
</evidence>